<protein>
    <submittedName>
        <fullName evidence="1">Uncharacterized protein</fullName>
    </submittedName>
</protein>
<accession>A0ABM8A8E4</accession>
<dbReference type="EMBL" id="AP026074">
    <property type="protein sequence ID" value="BDM74933.1"/>
    <property type="molecule type" value="Genomic_DNA"/>
</dbReference>
<reference evidence="1" key="1">
    <citation type="submission" date="2022-06" db="EMBL/GenBank/DDBJ databases">
        <title>Complete genome sequence of Streptomyces nigrescens HEK616.</title>
        <authorList>
            <person name="Asamizu S."/>
            <person name="Onaka H."/>
        </authorList>
    </citation>
    <scope>NUCLEOTIDE SEQUENCE</scope>
    <source>
        <strain evidence="1">HEK616</strain>
        <plasmid evidence="1">SNP1</plasmid>
    </source>
</reference>
<evidence type="ECO:0000313" key="1">
    <source>
        <dbReference type="EMBL" id="BDM74933.1"/>
    </source>
</evidence>
<dbReference type="Proteomes" id="UP001059597">
    <property type="component" value="Plasmid SNP1"/>
</dbReference>
<organism evidence="1 2">
    <name type="scientific">Streptomyces nigrescens</name>
    <dbReference type="NCBI Taxonomy" id="1920"/>
    <lineage>
        <taxon>Bacteria</taxon>
        <taxon>Bacillati</taxon>
        <taxon>Actinomycetota</taxon>
        <taxon>Actinomycetes</taxon>
        <taxon>Kitasatosporales</taxon>
        <taxon>Streptomycetaceae</taxon>
        <taxon>Streptomyces</taxon>
    </lineage>
</organism>
<name>A0ABM8A8E4_STRNI</name>
<geneLocation type="plasmid" evidence="1 2">
    <name>SNP1</name>
</geneLocation>
<sequence length="248" mass="25966">MPCQQCGAPEAAGLCGVCREKVAAEHLVGEAGVLAAVGVGCDEPDDVGLTATMGAMGEASARSRIQEACTQAAAHGGTKLMIAVAGRLAAESVVHEYRGIALKTLSWSPEARAEGQRTYAAEMRRQHLHPSSEAANLAAEHAADEARVRVVEHLLVTRGRVWQEPCVVTEGPDCREDAYARGAAQARTAKSAARPAGSWRCADCRNACIGAPLSTGRCAPCDGRSRGLSRIERFAQLADRAGHAELTA</sequence>
<gene>
    <name evidence="1" type="ORF">HEK616_84200</name>
</gene>
<proteinExistence type="predicted"/>
<evidence type="ECO:0000313" key="2">
    <source>
        <dbReference type="Proteomes" id="UP001059597"/>
    </source>
</evidence>
<keyword evidence="1" id="KW-0614">Plasmid</keyword>
<keyword evidence="2" id="KW-1185">Reference proteome</keyword>